<dbReference type="Proteomes" id="UP000185839">
    <property type="component" value="Unassembled WGS sequence"/>
</dbReference>
<dbReference type="STRING" id="713588.SAMN05421789_104239"/>
<gene>
    <name evidence="2" type="ORF">SAMN05421789_104239</name>
</gene>
<dbReference type="AlphaFoldDB" id="A0A1N7L5U4"/>
<sequence length="289" mass="32215">MSKLKLVIIFLVICTNFSAQVKDSTKTRKAQITFAYPLGTNGKNAIEYTNKFSFNIIYGINGGFNGVEIGSVLNYNKGESNGFQLGTVNVQQGNFKGFQMGVFNFTKKLNGIQFGVINILGDADQGIPIGIINIVKGGLYEVEITGGEFIYGNVNYKMGVEKFYTIYKIGYATSNSNTIYTAGLGFGRNFRLSEKQKLSIDFSSSHISLNKSWKGSLNMLNKVDFNYQHKLSEKLSFIIGPSFNIYLTEEKLDGEYGTLKIPYSMYTDEWSKGKLWMWIGGNVGLSLKL</sequence>
<evidence type="ECO:0000313" key="3">
    <source>
        <dbReference type="Proteomes" id="UP000185839"/>
    </source>
</evidence>
<organism evidence="2 3">
    <name type="scientific">Kaistella chaponensis</name>
    <dbReference type="NCBI Taxonomy" id="713588"/>
    <lineage>
        <taxon>Bacteria</taxon>
        <taxon>Pseudomonadati</taxon>
        <taxon>Bacteroidota</taxon>
        <taxon>Flavobacteriia</taxon>
        <taxon>Flavobacteriales</taxon>
        <taxon>Weeksellaceae</taxon>
        <taxon>Chryseobacterium group</taxon>
        <taxon>Kaistella</taxon>
    </lineage>
</organism>
<feature type="chain" id="PRO_5012342672" evidence="1">
    <location>
        <begin position="22"/>
        <end position="289"/>
    </location>
</feature>
<dbReference type="OrthoDB" id="5505971at2"/>
<evidence type="ECO:0000256" key="1">
    <source>
        <dbReference type="SAM" id="SignalP"/>
    </source>
</evidence>
<name>A0A1N7L5U4_9FLAO</name>
<feature type="signal peptide" evidence="1">
    <location>
        <begin position="1"/>
        <end position="21"/>
    </location>
</feature>
<evidence type="ECO:0000313" key="2">
    <source>
        <dbReference type="EMBL" id="SIS69146.1"/>
    </source>
</evidence>
<keyword evidence="3" id="KW-1185">Reference proteome</keyword>
<proteinExistence type="predicted"/>
<dbReference type="RefSeq" id="WP_076386463.1">
    <property type="nucleotide sequence ID" value="NZ_FTOI01000004.1"/>
</dbReference>
<reference evidence="3" key="1">
    <citation type="submission" date="2017-01" db="EMBL/GenBank/DDBJ databases">
        <authorList>
            <person name="Varghese N."/>
            <person name="Submissions S."/>
        </authorList>
    </citation>
    <scope>NUCLEOTIDE SEQUENCE [LARGE SCALE GENOMIC DNA]</scope>
    <source>
        <strain evidence="3">DSM 23145</strain>
    </source>
</reference>
<dbReference type="EMBL" id="FTOI01000004">
    <property type="protein sequence ID" value="SIS69146.1"/>
    <property type="molecule type" value="Genomic_DNA"/>
</dbReference>
<keyword evidence="1" id="KW-0732">Signal</keyword>
<protein>
    <submittedName>
        <fullName evidence="2">Uncharacterized protein</fullName>
    </submittedName>
</protein>
<accession>A0A1N7L5U4</accession>